<comment type="caution">
    <text evidence="3">The sequence shown here is derived from an EMBL/GenBank/DDBJ whole genome shotgun (WGS) entry which is preliminary data.</text>
</comment>
<dbReference type="InterPro" id="IPR007730">
    <property type="entry name" value="SPOR-like_dom"/>
</dbReference>
<keyword evidence="1" id="KW-0472">Membrane</keyword>
<keyword evidence="1" id="KW-0812">Transmembrane</keyword>
<protein>
    <submittedName>
        <fullName evidence="3">Sporulation domain protein</fullName>
    </submittedName>
</protein>
<dbReference type="Proteomes" id="UP000675882">
    <property type="component" value="Unassembled WGS sequence"/>
</dbReference>
<evidence type="ECO:0000256" key="1">
    <source>
        <dbReference type="SAM" id="Phobius"/>
    </source>
</evidence>
<evidence type="ECO:0000313" key="3">
    <source>
        <dbReference type="EMBL" id="CAE6701057.1"/>
    </source>
</evidence>
<sequence length="217" mass="23878">MDKWDAFLQDACTLQQSLIESGLLMKWLFGVLVLISLAFAALIQWGDPWTDQHKNHARPAGLNTDKIRLLDALPPPPADPLPSPVPPAAQTMPEKTGACPECGKAAITRPAEQPPALTTLKLADQLLQQPAENPVRYWVYIPPAPTRAKLDKTIAELKKRNIRNFYTVQKPGPWKNAISLGVFQSSNSARKALNRLHAQGIKTAIMGDLKHQEASAE</sequence>
<proteinExistence type="predicted"/>
<name>A0A916F8F4_9PROT</name>
<dbReference type="AlphaFoldDB" id="A0A916F8F4"/>
<reference evidence="3" key="1">
    <citation type="submission" date="2021-02" db="EMBL/GenBank/DDBJ databases">
        <authorList>
            <person name="Han P."/>
        </authorList>
    </citation>
    <scope>NUCLEOTIDE SEQUENCE</scope>
    <source>
        <strain evidence="3">Candidatus Nitrotoga sp. ZN8</strain>
    </source>
</reference>
<evidence type="ECO:0000259" key="2">
    <source>
        <dbReference type="Pfam" id="PF05036"/>
    </source>
</evidence>
<organism evidence="3 4">
    <name type="scientific">Candidatus Nitrotoga fabula</name>
    <dbReference type="NCBI Taxonomy" id="2182327"/>
    <lineage>
        <taxon>Bacteria</taxon>
        <taxon>Pseudomonadati</taxon>
        <taxon>Pseudomonadota</taxon>
        <taxon>Betaproteobacteria</taxon>
        <taxon>Nitrosomonadales</taxon>
        <taxon>Gallionellaceae</taxon>
        <taxon>Candidatus Nitrotoga</taxon>
    </lineage>
</organism>
<dbReference type="Pfam" id="PF05036">
    <property type="entry name" value="SPOR"/>
    <property type="match status" value="1"/>
</dbReference>
<keyword evidence="1" id="KW-1133">Transmembrane helix</keyword>
<feature type="transmembrane region" description="Helical" evidence="1">
    <location>
        <begin position="27"/>
        <end position="45"/>
    </location>
</feature>
<dbReference type="GO" id="GO:0042834">
    <property type="term" value="F:peptidoglycan binding"/>
    <property type="evidence" value="ECO:0007669"/>
    <property type="project" value="InterPro"/>
</dbReference>
<dbReference type="EMBL" id="CAJNBL010000007">
    <property type="protein sequence ID" value="CAE6701057.1"/>
    <property type="molecule type" value="Genomic_DNA"/>
</dbReference>
<evidence type="ECO:0000313" key="4">
    <source>
        <dbReference type="Proteomes" id="UP000675882"/>
    </source>
</evidence>
<keyword evidence="4" id="KW-1185">Reference proteome</keyword>
<feature type="domain" description="SPOR" evidence="2">
    <location>
        <begin position="134"/>
        <end position="205"/>
    </location>
</feature>
<accession>A0A916F8F4</accession>
<gene>
    <name evidence="3" type="ORF">NTGZN8_150045</name>
</gene>